<keyword evidence="4" id="KW-0378">Hydrolase</keyword>
<feature type="domain" description="Calcineurin-like phosphoesterase" evidence="2">
    <location>
        <begin position="163"/>
        <end position="344"/>
    </location>
</feature>
<protein>
    <submittedName>
        <fullName evidence="4">Metallophosphoesterase family protein</fullName>
        <ecNumber evidence="4">3.1.-.-</ecNumber>
    </submittedName>
</protein>
<dbReference type="Proteomes" id="UP001262582">
    <property type="component" value="Unassembled WGS sequence"/>
</dbReference>
<reference evidence="4 5" key="1">
    <citation type="submission" date="2023-09" db="EMBL/GenBank/DDBJ databases">
        <authorList>
            <person name="Rey-Velasco X."/>
        </authorList>
    </citation>
    <scope>NUCLEOTIDE SEQUENCE [LARGE SCALE GENOMIC DNA]</scope>
    <source>
        <strain evidence="4 5">F117</strain>
    </source>
</reference>
<organism evidence="4 5">
    <name type="scientific">Autumnicola musiva</name>
    <dbReference type="NCBI Taxonomy" id="3075589"/>
    <lineage>
        <taxon>Bacteria</taxon>
        <taxon>Pseudomonadati</taxon>
        <taxon>Bacteroidota</taxon>
        <taxon>Flavobacteriia</taxon>
        <taxon>Flavobacteriales</taxon>
        <taxon>Flavobacteriaceae</taxon>
        <taxon>Autumnicola</taxon>
    </lineage>
</organism>
<evidence type="ECO:0000313" key="5">
    <source>
        <dbReference type="Proteomes" id="UP001262582"/>
    </source>
</evidence>
<evidence type="ECO:0000313" key="4">
    <source>
        <dbReference type="EMBL" id="MDT0678550.1"/>
    </source>
</evidence>
<accession>A0ABU3DAJ2</accession>
<keyword evidence="1" id="KW-0732">Signal</keyword>
<dbReference type="Pfam" id="PF00149">
    <property type="entry name" value="Metallophos"/>
    <property type="match status" value="1"/>
</dbReference>
<dbReference type="InterPro" id="IPR008963">
    <property type="entry name" value="Purple_acid_Pase-like_N"/>
</dbReference>
<dbReference type="EC" id="3.1.-.-" evidence="4"/>
<dbReference type="Pfam" id="PF16656">
    <property type="entry name" value="Pur_ac_phosph_N"/>
    <property type="match status" value="1"/>
</dbReference>
<dbReference type="SUPFAM" id="SSF49363">
    <property type="entry name" value="Purple acid phosphatase, N-terminal domain"/>
    <property type="match status" value="1"/>
</dbReference>
<name>A0ABU3DAJ2_9FLAO</name>
<evidence type="ECO:0000259" key="3">
    <source>
        <dbReference type="Pfam" id="PF16656"/>
    </source>
</evidence>
<keyword evidence="5" id="KW-1185">Reference proteome</keyword>
<evidence type="ECO:0000256" key="1">
    <source>
        <dbReference type="ARBA" id="ARBA00022729"/>
    </source>
</evidence>
<dbReference type="RefSeq" id="WP_311504885.1">
    <property type="nucleotide sequence ID" value="NZ_JAVRHK010000024.1"/>
</dbReference>
<dbReference type="GO" id="GO:0016787">
    <property type="term" value="F:hydrolase activity"/>
    <property type="evidence" value="ECO:0007669"/>
    <property type="project" value="UniProtKB-KW"/>
</dbReference>
<proteinExistence type="predicted"/>
<dbReference type="SUPFAM" id="SSF56300">
    <property type="entry name" value="Metallo-dependent phosphatases"/>
    <property type="match status" value="1"/>
</dbReference>
<dbReference type="InterPro" id="IPR015914">
    <property type="entry name" value="PAPs_N"/>
</dbReference>
<gene>
    <name evidence="4" type="ORF">RM539_18375</name>
</gene>
<dbReference type="InterPro" id="IPR004843">
    <property type="entry name" value="Calcineurin-like_PHP"/>
</dbReference>
<evidence type="ECO:0000259" key="2">
    <source>
        <dbReference type="Pfam" id="PF00149"/>
    </source>
</evidence>
<feature type="domain" description="Purple acid phosphatase N-terminal" evidence="3">
    <location>
        <begin position="44"/>
        <end position="145"/>
    </location>
</feature>
<dbReference type="Gene3D" id="2.60.40.380">
    <property type="entry name" value="Purple acid phosphatase-like, N-terminal"/>
    <property type="match status" value="1"/>
</dbReference>
<comment type="caution">
    <text evidence="4">The sequence shown here is derived from an EMBL/GenBank/DDBJ whole genome shotgun (WGS) entry which is preliminary data.</text>
</comment>
<sequence>MKYSQKLIGLFFIIFLVKYSYSQTPRVYKAPEYEEEWSKPTNHPDRIIINPGVDPSTTMSITWRTSIDIKEGFAEIAKATAAPKFWRTANTIDAKTETLNAENVEKAGVIANYHSVTFTKLEPGTLYGYRVGDGKHWSEWIQFKTAASTPEKFSFLYVGDAQNYILELWSRLIREGYRMAPEASFIIHAGDLINNAHNDEQWHEWFQAGGWIHSMLPSLSVPGNHEYGAIEEGGDKTLSVQWKPQFTLPNNGPEGLEETAYYIDYQGARIIGLNSLDWRKWETQAEWLEKVLKNNPNQWTVVSYHYPLFSASEGRDNKRWREHLKPLFDKYGVDLALQGHDHSYARGRVAPAEYNLVSGLNKRDQTGTVYVVSVSGGKMYSLKSNGWDDYEAERDRAAENTQLFQIVSVDGDELTFESYTATGDLYDAFSLTKNANGPNTFKEMKDGAISERYHHNTISYEDTLPLDVQREVLSKYSGYTVDRVNASEDSGEIYYGVRLRKGDTTIKLRVDEKGNVLEEEK</sequence>
<dbReference type="EMBL" id="JAVRHK010000024">
    <property type="protein sequence ID" value="MDT0678550.1"/>
    <property type="molecule type" value="Genomic_DNA"/>
</dbReference>
<dbReference type="Gene3D" id="3.60.21.10">
    <property type="match status" value="1"/>
</dbReference>
<dbReference type="PANTHER" id="PTHR45867">
    <property type="entry name" value="PURPLE ACID PHOSPHATASE"/>
    <property type="match status" value="1"/>
</dbReference>
<dbReference type="PANTHER" id="PTHR45867:SF3">
    <property type="entry name" value="ACID PHOSPHATASE TYPE 7"/>
    <property type="match status" value="1"/>
</dbReference>
<dbReference type="InterPro" id="IPR029052">
    <property type="entry name" value="Metallo-depent_PP-like"/>
</dbReference>
<dbReference type="Gene3D" id="3.10.450.360">
    <property type="match status" value="1"/>
</dbReference>